<dbReference type="RefSeq" id="WP_090585552.1">
    <property type="nucleotide sequence ID" value="NZ_FNDT01000005.1"/>
</dbReference>
<dbReference type="SUPFAM" id="SSF141130">
    <property type="entry name" value="Acetamidase/Formamidase-like"/>
    <property type="match status" value="1"/>
</dbReference>
<sequence length="307" mass="32644">MTLHHLEPGPETTVQVFSRDIPAALTVNPGDTVRVRSLDAWGHRQRQTFPGEVQPQLFADRKGHCLTGPIAVAGAQPGDMLAVTFASLTPDSWGFTNAGRKADELTRLLDVERGVPQWLLWEVDAERGIAINDLGQKVRLGPFLGVVGLPPAAHGEVTTTPPRADSGGNIDCRELTTGSTLYLPVTVPDALLCVGDGHAAQGDGEVGGTAIECGMTSELVLDLVANPPLRSIHAVTPTSRITFGFNADLNLATAEALKAMLTWMESLFGMDRTRALALASTVVDLRITQIANETWGVHAVLDHDAVG</sequence>
<dbReference type="Pfam" id="PF03069">
    <property type="entry name" value="FmdA_AmdA"/>
    <property type="match status" value="2"/>
</dbReference>
<accession>A0A1G8GZM1</accession>
<dbReference type="Gene3D" id="2.60.120.580">
    <property type="entry name" value="Acetamidase/Formamidase-like domains"/>
    <property type="match status" value="2"/>
</dbReference>
<gene>
    <name evidence="1" type="ORF">SAMN04488693_1059</name>
</gene>
<keyword evidence="2" id="KW-1185">Reference proteome</keyword>
<organism evidence="1 2">
    <name type="scientific">Arthrobacter subterraneus</name>
    <dbReference type="NCBI Taxonomy" id="335973"/>
    <lineage>
        <taxon>Bacteria</taxon>
        <taxon>Bacillati</taxon>
        <taxon>Actinomycetota</taxon>
        <taxon>Actinomycetes</taxon>
        <taxon>Micrococcales</taxon>
        <taxon>Micrococcaceae</taxon>
        <taxon>Arthrobacter</taxon>
    </lineage>
</organism>
<dbReference type="Proteomes" id="UP000199258">
    <property type="component" value="Unassembled WGS sequence"/>
</dbReference>
<dbReference type="STRING" id="335973.SAMN04488693_1059"/>
<evidence type="ECO:0000313" key="2">
    <source>
        <dbReference type="Proteomes" id="UP000199258"/>
    </source>
</evidence>
<reference evidence="1 2" key="1">
    <citation type="submission" date="2016-10" db="EMBL/GenBank/DDBJ databases">
        <authorList>
            <person name="de Groot N.N."/>
        </authorList>
    </citation>
    <scope>NUCLEOTIDE SEQUENCE [LARGE SCALE GENOMIC DNA]</scope>
    <source>
        <strain evidence="1 2">NP_1H</strain>
    </source>
</reference>
<dbReference type="AlphaFoldDB" id="A0A1G8GZM1"/>
<dbReference type="PANTHER" id="PTHR31891:SF1">
    <property type="entry name" value="FORMAMIDASE C869.04-RELATED"/>
    <property type="match status" value="1"/>
</dbReference>
<protein>
    <submittedName>
        <fullName evidence="1">Acetamidase/formamidase</fullName>
    </submittedName>
</protein>
<name>A0A1G8GZM1_9MICC</name>
<proteinExistence type="predicted"/>
<dbReference type="InterPro" id="IPR004304">
    <property type="entry name" value="FmdA_AmdA"/>
</dbReference>
<dbReference type="PANTHER" id="PTHR31891">
    <property type="entry name" value="FORMAMIDASE C869.04-RELATED"/>
    <property type="match status" value="1"/>
</dbReference>
<dbReference type="Gene3D" id="3.10.28.20">
    <property type="entry name" value="Acetamidase/Formamidase-like domains"/>
    <property type="match status" value="1"/>
</dbReference>
<dbReference type="OrthoDB" id="9785236at2"/>
<evidence type="ECO:0000313" key="1">
    <source>
        <dbReference type="EMBL" id="SDH99794.1"/>
    </source>
</evidence>
<dbReference type="EMBL" id="FNDT01000005">
    <property type="protein sequence ID" value="SDH99794.1"/>
    <property type="molecule type" value="Genomic_DNA"/>
</dbReference>
<dbReference type="GO" id="GO:0016811">
    <property type="term" value="F:hydrolase activity, acting on carbon-nitrogen (but not peptide) bonds, in linear amides"/>
    <property type="evidence" value="ECO:0007669"/>
    <property type="project" value="InterPro"/>
</dbReference>